<organism evidence="2 3">
    <name type="scientific">Romeriopsis navalis LEGE 11480</name>
    <dbReference type="NCBI Taxonomy" id="2777977"/>
    <lineage>
        <taxon>Bacteria</taxon>
        <taxon>Bacillati</taxon>
        <taxon>Cyanobacteriota</taxon>
        <taxon>Cyanophyceae</taxon>
        <taxon>Leptolyngbyales</taxon>
        <taxon>Leptolyngbyaceae</taxon>
        <taxon>Romeriopsis</taxon>
        <taxon>Romeriopsis navalis</taxon>
    </lineage>
</organism>
<dbReference type="Proteomes" id="UP000625316">
    <property type="component" value="Unassembled WGS sequence"/>
</dbReference>
<dbReference type="GO" id="GO:0043886">
    <property type="term" value="F:structural constituent of carboxysome shell"/>
    <property type="evidence" value="ECO:0007669"/>
    <property type="project" value="UniProtKB-ARBA"/>
</dbReference>
<feature type="region of interest" description="Disordered" evidence="1">
    <location>
        <begin position="294"/>
        <end position="330"/>
    </location>
</feature>
<keyword evidence="3" id="KW-1185">Reference proteome</keyword>
<dbReference type="SUPFAM" id="SSF51161">
    <property type="entry name" value="Trimeric LpxA-like enzymes"/>
    <property type="match status" value="1"/>
</dbReference>
<dbReference type="GO" id="GO:0031470">
    <property type="term" value="C:carboxysome"/>
    <property type="evidence" value="ECO:0007669"/>
    <property type="project" value="UniProtKB-ARBA"/>
</dbReference>
<dbReference type="InterPro" id="IPR011004">
    <property type="entry name" value="Trimer_LpxA-like_sf"/>
</dbReference>
<evidence type="ECO:0000313" key="3">
    <source>
        <dbReference type="Proteomes" id="UP000625316"/>
    </source>
</evidence>
<sequence length="352" mass="36414">MTSTPFHLEPIHTDQYVVTGDVAIAEGVAIAPGVLLQADAGSRIILGSGVCLGMGCVIHANRGEIRVEAGVNLGAGVLVVGTAHIGPGAIVGAGSTVFSQSIDAGQLVAPNSLLVNQPAVGHQPEPPAKPVEVPAAVPGPQAKPESEIPKVNVDGHSFFYGKGSSKSPAVEDPWATTPATPNQPNASEPLPSFDPNPKFSQIPDITPQASEPPQSTPNQPSASEPLPSFDPNPKFSNIPDLTPQDTEAPVTSTFVYPDGNCLPKHAWQTSSEANLGGFNDPNPVTHPVGETISVTPQPNPDSDLSAEEMQGRGIAPPPTDNSGGSLVTHTPKQVYGQAYVNQMLGRMTGKKF</sequence>
<feature type="compositionally biased region" description="Polar residues" evidence="1">
    <location>
        <begin position="177"/>
        <end position="186"/>
    </location>
</feature>
<feature type="region of interest" description="Disordered" evidence="1">
    <location>
        <begin position="118"/>
        <end position="252"/>
    </location>
</feature>
<evidence type="ECO:0000313" key="2">
    <source>
        <dbReference type="EMBL" id="MBE9028288.1"/>
    </source>
</evidence>
<feature type="compositionally biased region" description="Polar residues" evidence="1">
    <location>
        <begin position="243"/>
        <end position="252"/>
    </location>
</feature>
<proteinExistence type="predicted"/>
<accession>A0A928VGR2</accession>
<gene>
    <name evidence="2" type="ORF">IQ266_00775</name>
</gene>
<feature type="compositionally biased region" description="Polar residues" evidence="1">
    <location>
        <begin position="207"/>
        <end position="222"/>
    </location>
</feature>
<feature type="compositionally biased region" description="Polar residues" evidence="1">
    <location>
        <begin position="320"/>
        <end position="330"/>
    </location>
</feature>
<dbReference type="EMBL" id="JADEXQ010000002">
    <property type="protein sequence ID" value="MBE9028288.1"/>
    <property type="molecule type" value="Genomic_DNA"/>
</dbReference>
<evidence type="ECO:0000256" key="1">
    <source>
        <dbReference type="SAM" id="MobiDB-lite"/>
    </source>
</evidence>
<name>A0A928VGR2_9CYAN</name>
<comment type="caution">
    <text evidence="2">The sequence shown here is derived from an EMBL/GenBank/DDBJ whole genome shotgun (WGS) entry which is preliminary data.</text>
</comment>
<evidence type="ECO:0008006" key="4">
    <source>
        <dbReference type="Google" id="ProtNLM"/>
    </source>
</evidence>
<reference evidence="2" key="1">
    <citation type="submission" date="2020-10" db="EMBL/GenBank/DDBJ databases">
        <authorList>
            <person name="Castelo-Branco R."/>
            <person name="Eusebio N."/>
            <person name="Adriana R."/>
            <person name="Vieira A."/>
            <person name="Brugerolle De Fraissinette N."/>
            <person name="Rezende De Castro R."/>
            <person name="Schneider M.P."/>
            <person name="Vasconcelos V."/>
            <person name="Leao P.N."/>
        </authorList>
    </citation>
    <scope>NUCLEOTIDE SEQUENCE</scope>
    <source>
        <strain evidence="2">LEGE 11480</strain>
    </source>
</reference>
<dbReference type="AlphaFoldDB" id="A0A928VGR2"/>
<protein>
    <recommendedName>
        <fullName evidence="4">Transferase</fullName>
    </recommendedName>
</protein>
<dbReference type="RefSeq" id="WP_264323110.1">
    <property type="nucleotide sequence ID" value="NZ_JADEXQ010000002.1"/>
</dbReference>
<feature type="compositionally biased region" description="Low complexity" evidence="1">
    <location>
        <begin position="130"/>
        <end position="140"/>
    </location>
</feature>
<dbReference type="Gene3D" id="2.160.10.10">
    <property type="entry name" value="Hexapeptide repeat proteins"/>
    <property type="match status" value="1"/>
</dbReference>